<comment type="caution">
    <text evidence="2">The sequence shown here is derived from an EMBL/GenBank/DDBJ whole genome shotgun (WGS) entry which is preliminary data.</text>
</comment>
<sequence>MFRHDVSNFQLSPRFLATLLEGGTGVGLLQRANEEVTRRAHQLWMETGRKDSEANWADAERSLMHWKSFPDAISEGDLSPVKGLENAALDELDLDFAQLSHEDLVHLCCAMQQNLRSMKTAYEEEHNAVKALRKELRDERCRLQNFSYKLKATEDELFRKKAQVDPGKLRVPSLPLDFMKPRAIEHFNLTPRARCRRRAFSCPTDSAPSSDCEACEMDSCFGDGTPCGSWWFSDAVGSWKLEYGDAQWSADETGSHSADESTNLQDSSFGPLYDSFDPDSQDRGDSNLDDSFDHGDFHFPAKIAAF</sequence>
<name>A0ABP0MBG4_9DINO</name>
<evidence type="ECO:0000313" key="3">
    <source>
        <dbReference type="Proteomes" id="UP001642464"/>
    </source>
</evidence>
<accession>A0ABP0MBG4</accession>
<proteinExistence type="predicted"/>
<dbReference type="EMBL" id="CAXAMM010020724">
    <property type="protein sequence ID" value="CAK9048471.1"/>
    <property type="molecule type" value="Genomic_DNA"/>
</dbReference>
<protein>
    <submittedName>
        <fullName evidence="2">Pentatricopeptide repeat-containing protein</fullName>
    </submittedName>
</protein>
<evidence type="ECO:0000313" key="1">
    <source>
        <dbReference type="EMBL" id="CAK9048455.1"/>
    </source>
</evidence>
<dbReference type="Proteomes" id="UP001642464">
    <property type="component" value="Unassembled WGS sequence"/>
</dbReference>
<organism evidence="2 3">
    <name type="scientific">Durusdinium trenchii</name>
    <dbReference type="NCBI Taxonomy" id="1381693"/>
    <lineage>
        <taxon>Eukaryota</taxon>
        <taxon>Sar</taxon>
        <taxon>Alveolata</taxon>
        <taxon>Dinophyceae</taxon>
        <taxon>Suessiales</taxon>
        <taxon>Symbiodiniaceae</taxon>
        <taxon>Durusdinium</taxon>
    </lineage>
</organism>
<evidence type="ECO:0000313" key="2">
    <source>
        <dbReference type="EMBL" id="CAK9048471.1"/>
    </source>
</evidence>
<gene>
    <name evidence="1" type="ORF">SCF082_LOCUS26988</name>
    <name evidence="2" type="ORF">SCF082_LOCUS26993</name>
</gene>
<dbReference type="EMBL" id="CAXAMM010020713">
    <property type="protein sequence ID" value="CAK9048455.1"/>
    <property type="molecule type" value="Genomic_DNA"/>
</dbReference>
<reference evidence="2 3" key="1">
    <citation type="submission" date="2024-02" db="EMBL/GenBank/DDBJ databases">
        <authorList>
            <person name="Chen Y."/>
            <person name="Shah S."/>
            <person name="Dougan E. K."/>
            <person name="Thang M."/>
            <person name="Chan C."/>
        </authorList>
    </citation>
    <scope>NUCLEOTIDE SEQUENCE [LARGE SCALE GENOMIC DNA]</scope>
</reference>
<keyword evidence="3" id="KW-1185">Reference proteome</keyword>